<evidence type="ECO:0000313" key="3">
    <source>
        <dbReference type="Proteomes" id="UP000048949"/>
    </source>
</evidence>
<keyword evidence="1" id="KW-1133">Transmembrane helix</keyword>
<dbReference type="AlphaFoldDB" id="A0A0U1NMJ6"/>
<proteinExistence type="predicted"/>
<dbReference type="OrthoDB" id="7849442at2"/>
<accession>A0A0U1NMJ6</accession>
<reference evidence="2 3" key="1">
    <citation type="submission" date="2015-04" db="EMBL/GenBank/DDBJ databases">
        <authorList>
            <person name="Syromyatnikov M.Y."/>
            <person name="Popov V.N."/>
        </authorList>
    </citation>
    <scope>NUCLEOTIDE SEQUENCE [LARGE SCALE GENOMIC DNA]</scope>
    <source>
        <strain evidence="2 3">CECT 5292</strain>
    </source>
</reference>
<feature type="transmembrane region" description="Helical" evidence="1">
    <location>
        <begin position="55"/>
        <end position="77"/>
    </location>
</feature>
<gene>
    <name evidence="2" type="ORF">NIG5292_01763</name>
</gene>
<name>A0A0U1NMJ6_9RHOB</name>
<organism evidence="2 3">
    <name type="scientific">Nereida ignava</name>
    <dbReference type="NCBI Taxonomy" id="282199"/>
    <lineage>
        <taxon>Bacteria</taxon>
        <taxon>Pseudomonadati</taxon>
        <taxon>Pseudomonadota</taxon>
        <taxon>Alphaproteobacteria</taxon>
        <taxon>Rhodobacterales</taxon>
        <taxon>Roseobacteraceae</taxon>
        <taxon>Nereida</taxon>
    </lineage>
</organism>
<dbReference type="RefSeq" id="WP_048599124.1">
    <property type="nucleotide sequence ID" value="NZ_CBFHGK010000003.1"/>
</dbReference>
<feature type="transmembrane region" description="Helical" evidence="1">
    <location>
        <begin position="7"/>
        <end position="25"/>
    </location>
</feature>
<keyword evidence="1" id="KW-0812">Transmembrane</keyword>
<keyword evidence="3" id="KW-1185">Reference proteome</keyword>
<evidence type="ECO:0000313" key="2">
    <source>
        <dbReference type="EMBL" id="CRK75709.1"/>
    </source>
</evidence>
<sequence>MYRAIGFEVILISALMGAYFSLLWISWNVVVPLQAMVFGEVFGILLFLPNGIKILAIYTLGWRGFLYLLPVAVGHFMTLSDWNSNFDELITMAVLSLLAPFVSFNILRWLRVIVPQPMTLRLNWRELLCVGLLSGFLNSILLTIGFDQGLKEVAFITIGDVLGFLVVLLAAMLAMRWMRFARHQSKRGWLA</sequence>
<keyword evidence="1" id="KW-0472">Membrane</keyword>
<feature type="transmembrane region" description="Helical" evidence="1">
    <location>
        <begin position="127"/>
        <end position="147"/>
    </location>
</feature>
<feature type="transmembrane region" description="Helical" evidence="1">
    <location>
        <begin position="89"/>
        <end position="107"/>
    </location>
</feature>
<feature type="transmembrane region" description="Helical" evidence="1">
    <location>
        <begin position="31"/>
        <end position="48"/>
    </location>
</feature>
<protein>
    <submittedName>
        <fullName evidence="2">Uncharacterized protein</fullName>
    </submittedName>
</protein>
<dbReference type="Proteomes" id="UP000048949">
    <property type="component" value="Unassembled WGS sequence"/>
</dbReference>
<dbReference type="EMBL" id="CVQV01000008">
    <property type="protein sequence ID" value="CRK75709.1"/>
    <property type="molecule type" value="Genomic_DNA"/>
</dbReference>
<feature type="transmembrane region" description="Helical" evidence="1">
    <location>
        <begin position="153"/>
        <end position="177"/>
    </location>
</feature>
<evidence type="ECO:0000256" key="1">
    <source>
        <dbReference type="SAM" id="Phobius"/>
    </source>
</evidence>